<keyword evidence="2" id="KW-0812">Transmembrane</keyword>
<gene>
    <name evidence="8" type="ORF">U7230_13855</name>
</gene>
<evidence type="ECO:0000313" key="8">
    <source>
        <dbReference type="EMBL" id="WRP17152.1"/>
    </source>
</evidence>
<evidence type="ECO:0000256" key="1">
    <source>
        <dbReference type="ARBA" id="ARBA00004167"/>
    </source>
</evidence>
<dbReference type="Pfam" id="PF13490">
    <property type="entry name" value="zf-HC2"/>
    <property type="match status" value="1"/>
</dbReference>
<evidence type="ECO:0000256" key="4">
    <source>
        <dbReference type="ARBA" id="ARBA00023136"/>
    </source>
</evidence>
<keyword evidence="3" id="KW-1133">Transmembrane helix</keyword>
<evidence type="ECO:0000256" key="2">
    <source>
        <dbReference type="ARBA" id="ARBA00022692"/>
    </source>
</evidence>
<keyword evidence="4" id="KW-0472">Membrane</keyword>
<organism evidence="8 9">
    <name type="scientific">Carboxydichorda subterranea</name>
    <dbReference type="NCBI Taxonomy" id="3109565"/>
    <lineage>
        <taxon>Bacteria</taxon>
        <taxon>Bacillati</taxon>
        <taxon>Bacillota</taxon>
        <taxon>Limnochordia</taxon>
        <taxon>Limnochordales</taxon>
        <taxon>Geochordaceae</taxon>
        <taxon>Carboxydichorda</taxon>
    </lineage>
</organism>
<accession>A0ABZ1BYK5</accession>
<dbReference type="InterPro" id="IPR051474">
    <property type="entry name" value="Anti-sigma-K/W_factor"/>
</dbReference>
<sequence>MNCDAVRTLAGAYALGALADGERQRVERHLDRCAACRAYVAELSEAAASLAAVVPPQAPPAELKQRILSAALQMARAERPQPARPAARHAASSGHRRRPVWGASVRVAAAVALVAVGWAAGRLVPGRPAEPTPGAVDELTRVRLERDLWRSVPAPGAAVMPLATDEGVAGAVAYAFVQGDERGCWVRLVAEGLPDPPSGMRYAAWVSTRGGECRLAGELSKAGSARWELSVRIDTPPAQLGTLQVVLQSDQAASPGSGRAIVWGQLWPAGQDW</sequence>
<dbReference type="InterPro" id="IPR027383">
    <property type="entry name" value="Znf_put"/>
</dbReference>
<reference evidence="8 9" key="1">
    <citation type="journal article" date="2024" name="Front. Microbiol.">
        <title>Novel thermophilic genera Geochorda gen. nov. and Carboxydochorda gen. nov. from the deep terrestrial subsurface reveal the ecophysiological diversity in the class Limnochordia.</title>
        <authorList>
            <person name="Karnachuk O.V."/>
            <person name="Lukina A.P."/>
            <person name="Avakyan M.R."/>
            <person name="Kadnikov V.V."/>
            <person name="Begmatov S."/>
            <person name="Beletsky A.V."/>
            <person name="Vlasova K.G."/>
            <person name="Novikov A.A."/>
            <person name="Shcherbakova V.A."/>
            <person name="Mardanov A.V."/>
            <person name="Ravin N.V."/>
        </authorList>
    </citation>
    <scope>NUCLEOTIDE SEQUENCE [LARGE SCALE GENOMIC DNA]</scope>
    <source>
        <strain evidence="8 9">L945</strain>
    </source>
</reference>
<evidence type="ECO:0000256" key="6">
    <source>
        <dbReference type="ARBA" id="ARBA00024438"/>
    </source>
</evidence>
<name>A0ABZ1BYK5_9FIRM</name>
<feature type="domain" description="Putative zinc-finger" evidence="7">
    <location>
        <begin position="3"/>
        <end position="37"/>
    </location>
</feature>
<dbReference type="InterPro" id="IPR041916">
    <property type="entry name" value="Anti_sigma_zinc_sf"/>
</dbReference>
<evidence type="ECO:0000259" key="7">
    <source>
        <dbReference type="Pfam" id="PF13490"/>
    </source>
</evidence>
<dbReference type="PANTHER" id="PTHR37461:SF1">
    <property type="entry name" value="ANTI-SIGMA-K FACTOR RSKA"/>
    <property type="match status" value="1"/>
</dbReference>
<dbReference type="PANTHER" id="PTHR37461">
    <property type="entry name" value="ANTI-SIGMA-K FACTOR RSKA"/>
    <property type="match status" value="1"/>
</dbReference>
<evidence type="ECO:0000256" key="3">
    <source>
        <dbReference type="ARBA" id="ARBA00022989"/>
    </source>
</evidence>
<dbReference type="Proteomes" id="UP001332192">
    <property type="component" value="Chromosome"/>
</dbReference>
<dbReference type="RefSeq" id="WP_324716424.1">
    <property type="nucleotide sequence ID" value="NZ_CP141615.1"/>
</dbReference>
<evidence type="ECO:0000313" key="9">
    <source>
        <dbReference type="Proteomes" id="UP001332192"/>
    </source>
</evidence>
<evidence type="ECO:0000256" key="5">
    <source>
        <dbReference type="ARBA" id="ARBA00024353"/>
    </source>
</evidence>
<keyword evidence="9" id="KW-1185">Reference proteome</keyword>
<comment type="similarity">
    <text evidence="5">Belongs to the zinc-associated anti-sigma factor (ZAS) superfamily. Anti-sigma-W factor family.</text>
</comment>
<dbReference type="EMBL" id="CP141615">
    <property type="protein sequence ID" value="WRP17152.1"/>
    <property type="molecule type" value="Genomic_DNA"/>
</dbReference>
<dbReference type="Gene3D" id="1.10.10.1320">
    <property type="entry name" value="Anti-sigma factor, zinc-finger domain"/>
    <property type="match status" value="1"/>
</dbReference>
<proteinExistence type="inferred from homology"/>
<protein>
    <recommendedName>
        <fullName evidence="6">Anti-sigma-W factor RsiW</fullName>
    </recommendedName>
</protein>
<comment type="subcellular location">
    <subcellularLocation>
        <location evidence="1">Membrane</location>
        <topology evidence="1">Single-pass membrane protein</topology>
    </subcellularLocation>
</comment>